<organism evidence="1">
    <name type="scientific">gut metagenome</name>
    <dbReference type="NCBI Taxonomy" id="749906"/>
    <lineage>
        <taxon>unclassified sequences</taxon>
        <taxon>metagenomes</taxon>
        <taxon>organismal metagenomes</taxon>
    </lineage>
</organism>
<comment type="caution">
    <text evidence="1">The sequence shown here is derived from an EMBL/GenBank/DDBJ whole genome shotgun (WGS) entry which is preliminary data.</text>
</comment>
<sequence length="174" mass="19770">MMIKAIQKIAGFCLIVCLTLTMSNCNDEDDVIDIFTGKTWKMSRLTENRKNPPQFYNGIWSSEKDRLKSMEFLSKEGNFTVVFEGSEVNGEVDGSSVIIRGINSTLRGTWKANGKNNSIKLYLKKIEGSENDPLAKAFINAMQQVFQYEGDINQLTLFYQQDSNITRKIGFVKQ</sequence>
<dbReference type="Gene3D" id="2.40.128.270">
    <property type="match status" value="1"/>
</dbReference>
<name>J9GDL8_9ZZZZ</name>
<gene>
    <name evidence="1" type="ORF">EVA_12016</name>
</gene>
<dbReference type="Pfam" id="PF16139">
    <property type="entry name" value="DUF4847"/>
    <property type="match status" value="1"/>
</dbReference>
<dbReference type="CDD" id="cd14492">
    <property type="entry name" value="lipocalin_MxiM-like"/>
    <property type="match status" value="1"/>
</dbReference>
<accession>J9GDL8</accession>
<dbReference type="InterPro" id="IPR032316">
    <property type="entry name" value="DUF4847"/>
</dbReference>
<evidence type="ECO:0008006" key="2">
    <source>
        <dbReference type="Google" id="ProtNLM"/>
    </source>
</evidence>
<reference evidence="1" key="1">
    <citation type="journal article" date="2012" name="PLoS ONE">
        <title>Gene sets for utilization of primary and secondary nutrition supplies in the distal gut of endangered iberian lynx.</title>
        <authorList>
            <person name="Alcaide M."/>
            <person name="Messina E."/>
            <person name="Richter M."/>
            <person name="Bargiela R."/>
            <person name="Peplies J."/>
            <person name="Huws S.A."/>
            <person name="Newbold C.J."/>
            <person name="Golyshin P.N."/>
            <person name="Simon M.A."/>
            <person name="Lopez G."/>
            <person name="Yakimov M.M."/>
            <person name="Ferrer M."/>
        </authorList>
    </citation>
    <scope>NUCLEOTIDE SEQUENCE</scope>
</reference>
<dbReference type="EMBL" id="AMCI01003621">
    <property type="protein sequence ID" value="EJW99872.1"/>
    <property type="molecule type" value="Genomic_DNA"/>
</dbReference>
<protein>
    <recommendedName>
        <fullName evidence="2">DUF4847 domain-containing protein</fullName>
    </recommendedName>
</protein>
<dbReference type="AlphaFoldDB" id="J9GDL8"/>
<proteinExistence type="predicted"/>
<dbReference type="InterPro" id="IPR038670">
    <property type="entry name" value="HslJ-like_sf"/>
</dbReference>
<evidence type="ECO:0000313" key="1">
    <source>
        <dbReference type="EMBL" id="EJW99872.1"/>
    </source>
</evidence>